<keyword evidence="1" id="KW-0808">Transferase</keyword>
<name>A0A136LVW4_9BACT</name>
<evidence type="ECO:0000256" key="2">
    <source>
        <dbReference type="ARBA" id="ARBA00022695"/>
    </source>
</evidence>
<dbReference type="PANTHER" id="PTHR43584:SF8">
    <property type="entry name" value="N-ACETYLMURAMATE ALPHA-1-PHOSPHATE URIDYLYLTRANSFERASE"/>
    <property type="match status" value="1"/>
</dbReference>
<keyword evidence="2" id="KW-0548">Nucleotidyltransferase</keyword>
<dbReference type="EMBL" id="JYNZ01000006">
    <property type="protein sequence ID" value="KXK25803.1"/>
    <property type="molecule type" value="Genomic_DNA"/>
</dbReference>
<feature type="domain" description="Nucleotidyl transferase" evidence="3">
    <location>
        <begin position="5"/>
        <end position="183"/>
    </location>
</feature>
<dbReference type="SUPFAM" id="SSF53448">
    <property type="entry name" value="Nucleotide-diphospho-sugar transferases"/>
    <property type="match status" value="1"/>
</dbReference>
<evidence type="ECO:0000259" key="3">
    <source>
        <dbReference type="Pfam" id="PF00483"/>
    </source>
</evidence>
<dbReference type="GO" id="GO:0016779">
    <property type="term" value="F:nucleotidyltransferase activity"/>
    <property type="evidence" value="ECO:0007669"/>
    <property type="project" value="UniProtKB-KW"/>
</dbReference>
<dbReference type="PANTHER" id="PTHR43584">
    <property type="entry name" value="NUCLEOTIDYL TRANSFERASE"/>
    <property type="match status" value="1"/>
</dbReference>
<dbReference type="InterPro" id="IPR005835">
    <property type="entry name" value="NTP_transferase_dom"/>
</dbReference>
<evidence type="ECO:0000256" key="1">
    <source>
        <dbReference type="ARBA" id="ARBA00022679"/>
    </source>
</evidence>
<accession>A0A136LVW4</accession>
<reference evidence="4 5" key="1">
    <citation type="submission" date="2015-02" db="EMBL/GenBank/DDBJ databases">
        <title>Improved understanding of the partial-nitritation anammox process through 23 genomes representing the majority of the microbial community.</title>
        <authorList>
            <person name="Speth D.R."/>
            <person name="In T Zandt M."/>
            <person name="Guerrero Cruz S."/>
            <person name="Jetten M.S."/>
            <person name="Dutilh B.E."/>
        </authorList>
    </citation>
    <scope>NUCLEOTIDE SEQUENCE [LARGE SCALE GENOMIC DNA]</scope>
    <source>
        <strain evidence="4">OLB20</strain>
    </source>
</reference>
<protein>
    <recommendedName>
        <fullName evidence="3">Nucleotidyl transferase domain-containing protein</fullName>
    </recommendedName>
</protein>
<gene>
    <name evidence="4" type="ORF">TR69_WS6001001409</name>
</gene>
<dbReference type="STRING" id="1617426.TR69_WS6001001409"/>
<organism evidence="4 5">
    <name type="scientific">candidate division WS6 bacterium OLB20</name>
    <dbReference type="NCBI Taxonomy" id="1617426"/>
    <lineage>
        <taxon>Bacteria</taxon>
        <taxon>Candidatus Dojkabacteria</taxon>
    </lineage>
</organism>
<comment type="caution">
    <text evidence="4">The sequence shown here is derived from an EMBL/GenBank/DDBJ whole genome shotgun (WGS) entry which is preliminary data.</text>
</comment>
<dbReference type="AlphaFoldDB" id="A0A136LVW4"/>
<dbReference type="InterPro" id="IPR050065">
    <property type="entry name" value="GlmU-like"/>
</dbReference>
<dbReference type="InterPro" id="IPR029044">
    <property type="entry name" value="Nucleotide-diphossugar_trans"/>
</dbReference>
<dbReference type="Proteomes" id="UP000070457">
    <property type="component" value="Unassembled WGS sequence"/>
</dbReference>
<evidence type="ECO:0000313" key="5">
    <source>
        <dbReference type="Proteomes" id="UP000070457"/>
    </source>
</evidence>
<dbReference type="InterPro" id="IPR016873">
    <property type="entry name" value="Caps_polysacc_synth_BcbE_prd"/>
</dbReference>
<dbReference type="Pfam" id="PF00483">
    <property type="entry name" value="NTP_transferase"/>
    <property type="match status" value="1"/>
</dbReference>
<dbReference type="Gene3D" id="3.90.550.10">
    <property type="entry name" value="Spore Coat Polysaccharide Biosynthesis Protein SpsA, Chain A"/>
    <property type="match status" value="1"/>
</dbReference>
<proteinExistence type="predicted"/>
<evidence type="ECO:0000313" key="4">
    <source>
        <dbReference type="EMBL" id="KXK25803.1"/>
    </source>
</evidence>
<sequence>MLNIIITMAGEGSRFKKAGYTQPKFMIPAKGRTLFEWSVISLSDFIGQDTAWHFVIRESDETRDFIEEQCEKQGIGYFTVTAVDRLTSGQAETAYLVTETLPSEDEVLIYNIDTYINPDYVKRSAIKGDGCLYTFKAPGEHWSFARTDQKGRVVEVTEKKRISDNASVGLYYFKSAALYNEAYNRYYIESDRLEAGERYVAPLYQYLLAEGYEVTIADIPSEHVHVLGTPQELEAWINDKPEPA</sequence>
<dbReference type="PIRSF" id="PIRSF028162">
    <property type="entry name" value="BcbE_prd"/>
    <property type="match status" value="1"/>
</dbReference>
<dbReference type="CDD" id="cd04183">
    <property type="entry name" value="GT2_BcE_like"/>
    <property type="match status" value="1"/>
</dbReference>